<organism evidence="1 2">
    <name type="scientific">Dyella psychrodurans</name>
    <dbReference type="NCBI Taxonomy" id="1927960"/>
    <lineage>
        <taxon>Bacteria</taxon>
        <taxon>Pseudomonadati</taxon>
        <taxon>Pseudomonadota</taxon>
        <taxon>Gammaproteobacteria</taxon>
        <taxon>Lysobacterales</taxon>
        <taxon>Rhodanobacteraceae</taxon>
        <taxon>Dyella</taxon>
    </lineage>
</organism>
<comment type="caution">
    <text evidence="1">The sequence shown here is derived from an EMBL/GenBank/DDBJ whole genome shotgun (WGS) entry which is preliminary data.</text>
</comment>
<reference evidence="1 2" key="1">
    <citation type="submission" date="2018-07" db="EMBL/GenBank/DDBJ databases">
        <title>Dyella monticola sp. nov. and Dyella psychrodurans sp. nov. isolated from monsoon evergreen broad-leaved forest soil of Dinghu Mountain, China.</title>
        <authorList>
            <person name="Gao Z."/>
            <person name="Qiu L."/>
        </authorList>
    </citation>
    <scope>NUCLEOTIDE SEQUENCE [LARGE SCALE GENOMIC DNA]</scope>
    <source>
        <strain evidence="1 2">4MSK11</strain>
    </source>
</reference>
<keyword evidence="2" id="KW-1185">Reference proteome</keyword>
<gene>
    <name evidence="1" type="ORF">DWU99_10455</name>
</gene>
<dbReference type="EMBL" id="QRBF01000003">
    <property type="protein sequence ID" value="RDS84166.1"/>
    <property type="molecule type" value="Genomic_DNA"/>
</dbReference>
<sequence length="238" mass="26255">MGTLVKFEDRAVAFIDVLGFKTLVAGAVERDEQLKQLSGLVDLLSSAVPTLDASVDTSIAAHLIPKHIYISDCIILSAPLTDTDRQSYDGLSVVVMRAIQLAHYFLRAGHLIRGGISVGKVWHTNSNIVGPAYQEAFLLEQNCNEPIIVLSESAAKRWNGGSRMCLQDNGQVFVNGLFDYYIPNNTQHGEIERTYANYAALADQKLAEGLPQSAHEKWSWFKTFLQTEASEGLKWAQA</sequence>
<dbReference type="OrthoDB" id="9181325at2"/>
<protein>
    <recommendedName>
        <fullName evidence="3">Guanylate cyclase domain-containing protein</fullName>
    </recommendedName>
</protein>
<evidence type="ECO:0008006" key="3">
    <source>
        <dbReference type="Google" id="ProtNLM"/>
    </source>
</evidence>
<dbReference type="InterPro" id="IPR029787">
    <property type="entry name" value="Nucleotide_cyclase"/>
</dbReference>
<name>A0A370X731_9GAMM</name>
<proteinExistence type="predicted"/>
<dbReference type="SUPFAM" id="SSF55073">
    <property type="entry name" value="Nucleotide cyclase"/>
    <property type="match status" value="1"/>
</dbReference>
<evidence type="ECO:0000313" key="2">
    <source>
        <dbReference type="Proteomes" id="UP000255334"/>
    </source>
</evidence>
<evidence type="ECO:0000313" key="1">
    <source>
        <dbReference type="EMBL" id="RDS84166.1"/>
    </source>
</evidence>
<dbReference type="Gene3D" id="3.30.70.1230">
    <property type="entry name" value="Nucleotide cyclase"/>
    <property type="match status" value="1"/>
</dbReference>
<accession>A0A370X731</accession>
<dbReference type="AlphaFoldDB" id="A0A370X731"/>
<dbReference type="Proteomes" id="UP000255334">
    <property type="component" value="Unassembled WGS sequence"/>
</dbReference>